<dbReference type="AlphaFoldDB" id="A0AAN6QCD8"/>
<sequence length="452" mass="48841">MAYHRGVCAEDYYSSSVLTGQALEARSSSVSSTSSAASPSTPHDAALYTHHADIPRTLSPASSTSGSETNNGLYHRNQYPGFGHEHLHVSQPHPPSLPSQYLHAQVALFRSPYTPPLLSARRDSSRSSPYGGYPVSVLHQQPSPLSYDSDPSAMYPSFSITPYNSSPALPPSHQAAPVDHRPPTNNTCKQRDDNPEHKPSGLVDSPEEFEQSFDDLASLLEAERNFGRSDPEKSGTSKPTRKSDSKVPPGLACYHCLKMKSYHKFELVNHKSSSSTGREQAGDTDEDAAETRTHSPTPAPTTTRERSGTPSSSLSSSSSSSTASSTHYPSLGQPFSNANPHYAPTLTRTSLSAAARNGSGGHGGSGGGTGGHGSSSRQNQRVKKTFGVRRFCIPCGLWQGFYRPRDVIEVQRPTRPNEAYWVCDCRRLLRRDGEEVRCEDCGSCAPFSSPSD</sequence>
<feature type="region of interest" description="Disordered" evidence="1">
    <location>
        <begin position="165"/>
        <end position="209"/>
    </location>
</feature>
<proteinExistence type="predicted"/>
<dbReference type="Proteomes" id="UP001305647">
    <property type="component" value="Unassembled WGS sequence"/>
</dbReference>
<dbReference type="EMBL" id="MU863625">
    <property type="protein sequence ID" value="KAK4105650.1"/>
    <property type="molecule type" value="Genomic_DNA"/>
</dbReference>
<feature type="region of interest" description="Disordered" evidence="1">
    <location>
        <begin position="119"/>
        <end position="150"/>
    </location>
</feature>
<evidence type="ECO:0000313" key="3">
    <source>
        <dbReference type="Proteomes" id="UP001305647"/>
    </source>
</evidence>
<feature type="compositionally biased region" description="Basic and acidic residues" evidence="1">
    <location>
        <begin position="224"/>
        <end position="245"/>
    </location>
</feature>
<gene>
    <name evidence="2" type="ORF">N658DRAFT_483098</name>
</gene>
<feature type="compositionally biased region" description="Gly residues" evidence="1">
    <location>
        <begin position="358"/>
        <end position="373"/>
    </location>
</feature>
<evidence type="ECO:0000256" key="1">
    <source>
        <dbReference type="SAM" id="MobiDB-lite"/>
    </source>
</evidence>
<accession>A0AAN6QCD8</accession>
<comment type="caution">
    <text evidence="2">The sequence shown here is derived from an EMBL/GenBank/DDBJ whole genome shotgun (WGS) entry which is preliminary data.</text>
</comment>
<feature type="region of interest" description="Disordered" evidence="1">
    <location>
        <begin position="224"/>
        <end position="250"/>
    </location>
</feature>
<reference evidence="2" key="2">
    <citation type="submission" date="2023-05" db="EMBL/GenBank/DDBJ databases">
        <authorList>
            <consortium name="Lawrence Berkeley National Laboratory"/>
            <person name="Steindorff A."/>
            <person name="Hensen N."/>
            <person name="Bonometti L."/>
            <person name="Westerberg I."/>
            <person name="Brannstrom I.O."/>
            <person name="Guillou S."/>
            <person name="Cros-Aarteil S."/>
            <person name="Calhoun S."/>
            <person name="Haridas S."/>
            <person name="Kuo A."/>
            <person name="Mondo S."/>
            <person name="Pangilinan J."/>
            <person name="Riley R."/>
            <person name="Labutti K."/>
            <person name="Andreopoulos B."/>
            <person name="Lipzen A."/>
            <person name="Chen C."/>
            <person name="Yanf M."/>
            <person name="Daum C."/>
            <person name="Ng V."/>
            <person name="Clum A."/>
            <person name="Ohm R."/>
            <person name="Martin F."/>
            <person name="Silar P."/>
            <person name="Natvig D."/>
            <person name="Lalanne C."/>
            <person name="Gautier V."/>
            <person name="Ament-Velasquez S.L."/>
            <person name="Kruys A."/>
            <person name="Hutchinson M.I."/>
            <person name="Powell A.J."/>
            <person name="Barry K."/>
            <person name="Miller A.N."/>
            <person name="Grigoriev I.V."/>
            <person name="Debuchy R."/>
            <person name="Gladieux P."/>
            <person name="Thoren M.H."/>
            <person name="Johannesson H."/>
        </authorList>
    </citation>
    <scope>NUCLEOTIDE SEQUENCE</scope>
    <source>
        <strain evidence="2">CBS 757.83</strain>
    </source>
</reference>
<feature type="compositionally biased region" description="Polar residues" evidence="1">
    <location>
        <begin position="59"/>
        <end position="72"/>
    </location>
</feature>
<feature type="compositionally biased region" description="Low complexity" evidence="1">
    <location>
        <begin position="308"/>
        <end position="326"/>
    </location>
</feature>
<feature type="compositionally biased region" description="Basic and acidic residues" evidence="1">
    <location>
        <begin position="189"/>
        <end position="199"/>
    </location>
</feature>
<name>A0AAN6QCD8_9PEZI</name>
<feature type="region of interest" description="Disordered" evidence="1">
    <location>
        <begin position="270"/>
        <end position="381"/>
    </location>
</feature>
<protein>
    <submittedName>
        <fullName evidence="2">Uncharacterized protein</fullName>
    </submittedName>
</protein>
<evidence type="ECO:0000313" key="2">
    <source>
        <dbReference type="EMBL" id="KAK4105650.1"/>
    </source>
</evidence>
<organism evidence="2 3">
    <name type="scientific">Parathielavia hyrcaniae</name>
    <dbReference type="NCBI Taxonomy" id="113614"/>
    <lineage>
        <taxon>Eukaryota</taxon>
        <taxon>Fungi</taxon>
        <taxon>Dikarya</taxon>
        <taxon>Ascomycota</taxon>
        <taxon>Pezizomycotina</taxon>
        <taxon>Sordariomycetes</taxon>
        <taxon>Sordariomycetidae</taxon>
        <taxon>Sordariales</taxon>
        <taxon>Chaetomiaceae</taxon>
        <taxon>Parathielavia</taxon>
    </lineage>
</organism>
<keyword evidence="3" id="KW-1185">Reference proteome</keyword>
<feature type="region of interest" description="Disordered" evidence="1">
    <location>
        <begin position="56"/>
        <end position="98"/>
    </location>
</feature>
<reference evidence="2" key="1">
    <citation type="journal article" date="2023" name="Mol. Phylogenet. Evol.">
        <title>Genome-scale phylogeny and comparative genomics of the fungal order Sordariales.</title>
        <authorList>
            <person name="Hensen N."/>
            <person name="Bonometti L."/>
            <person name="Westerberg I."/>
            <person name="Brannstrom I.O."/>
            <person name="Guillou S."/>
            <person name="Cros-Aarteil S."/>
            <person name="Calhoun S."/>
            <person name="Haridas S."/>
            <person name="Kuo A."/>
            <person name="Mondo S."/>
            <person name="Pangilinan J."/>
            <person name="Riley R."/>
            <person name="LaButti K."/>
            <person name="Andreopoulos B."/>
            <person name="Lipzen A."/>
            <person name="Chen C."/>
            <person name="Yan M."/>
            <person name="Daum C."/>
            <person name="Ng V."/>
            <person name="Clum A."/>
            <person name="Steindorff A."/>
            <person name="Ohm R.A."/>
            <person name="Martin F."/>
            <person name="Silar P."/>
            <person name="Natvig D.O."/>
            <person name="Lalanne C."/>
            <person name="Gautier V."/>
            <person name="Ament-Velasquez S.L."/>
            <person name="Kruys A."/>
            <person name="Hutchinson M.I."/>
            <person name="Powell A.J."/>
            <person name="Barry K."/>
            <person name="Miller A.N."/>
            <person name="Grigoriev I.V."/>
            <person name="Debuchy R."/>
            <person name="Gladieux P."/>
            <person name="Hiltunen Thoren M."/>
            <person name="Johannesson H."/>
        </authorList>
    </citation>
    <scope>NUCLEOTIDE SEQUENCE</scope>
    <source>
        <strain evidence="2">CBS 757.83</strain>
    </source>
</reference>